<dbReference type="Gene3D" id="3.20.20.40">
    <property type="entry name" value="1, 4-beta cellobiohydrolase"/>
    <property type="match status" value="1"/>
</dbReference>
<keyword evidence="3" id="KW-0732">Signal</keyword>
<feature type="active site" description="Proton acceptor" evidence="1">
    <location>
        <position position="312"/>
    </location>
</feature>
<feature type="binding site" evidence="2">
    <location>
        <position position="206"/>
    </location>
    <ligand>
        <name>substrate</name>
    </ligand>
</feature>
<feature type="binding site" evidence="2">
    <location>
        <position position="234"/>
    </location>
    <ligand>
        <name>substrate</name>
    </ligand>
</feature>
<dbReference type="PANTHER" id="PTHR34876">
    <property type="match status" value="1"/>
</dbReference>
<feature type="binding site" evidence="2">
    <location>
        <position position="87"/>
    </location>
    <ligand>
        <name>substrate</name>
    </ligand>
</feature>
<dbReference type="InterPro" id="IPR016288">
    <property type="entry name" value="Beta_cellobiohydrolase"/>
</dbReference>
<accession>A0A917ZT44</accession>
<dbReference type="AlphaFoldDB" id="A0A917ZT44"/>
<dbReference type="EC" id="3.2.1.-" evidence="3"/>
<keyword evidence="3" id="KW-0624">Polysaccharide degradation</keyword>
<feature type="chain" id="PRO_5039748774" description="Glucanase" evidence="3">
    <location>
        <begin position="26"/>
        <end position="353"/>
    </location>
</feature>
<evidence type="ECO:0000313" key="5">
    <source>
        <dbReference type="EMBL" id="GGO89437.1"/>
    </source>
</evidence>
<name>A0A917ZT44_9ACTN</name>
<gene>
    <name evidence="5" type="ORF">GCM10012280_32580</name>
</gene>
<dbReference type="PANTHER" id="PTHR34876:SF4">
    <property type="entry name" value="1,4-BETA-D-GLUCAN CELLOBIOHYDROLASE C-RELATED"/>
    <property type="match status" value="1"/>
</dbReference>
<keyword evidence="3" id="KW-0136">Cellulose degradation</keyword>
<feature type="region of interest" description="Disordered" evidence="4">
    <location>
        <begin position="309"/>
        <end position="353"/>
    </location>
</feature>
<dbReference type="GO" id="GO:0030245">
    <property type="term" value="P:cellulose catabolic process"/>
    <property type="evidence" value="ECO:0007669"/>
    <property type="project" value="UniProtKB-KW"/>
</dbReference>
<dbReference type="EMBL" id="BMMS01000013">
    <property type="protein sequence ID" value="GGO89437.1"/>
    <property type="molecule type" value="Genomic_DNA"/>
</dbReference>
<sequence>MPGTGAAVRVPACLCALACAMAVLVSVGGCGSSANRPDRGGRAKPAESFWVNPQGTAARQVRQWQRQGRVREAESIKRIADHPVAEWFARPRPGPRARALVEAAARQRRTALFVAYEIPHRDCGQYSTGGAPDAVAYRRWIDELAAGIGDHSATVVLEPDAVAHMVDGCTHAAFHEERYELLAYAVRRLKRQPATKVYLDAANSSWIPDPDRMVGPLQRAGVADADGFAVNVANFETTEASRSYGHLLSGALDGAHFVIDTSRNGNGPAPRSRLREAWCNPPGRALGTPPTTDTGDPLVDAFLWIKRPGDSDGQCRGGPPAGQWWPDYALGLTRDARNGKSEQDGSSGRAEAG</sequence>
<feature type="compositionally biased region" description="Basic and acidic residues" evidence="4">
    <location>
        <begin position="334"/>
        <end position="343"/>
    </location>
</feature>
<feature type="binding site" evidence="2">
    <location>
        <position position="278"/>
    </location>
    <ligand>
        <name>substrate</name>
    </ligand>
</feature>
<protein>
    <recommendedName>
        <fullName evidence="3">Glucanase</fullName>
        <ecNumber evidence="3">3.2.1.-</ecNumber>
    </recommendedName>
</protein>
<reference evidence="5" key="1">
    <citation type="journal article" date="2014" name="Int. J. Syst. Evol. Microbiol.">
        <title>Complete genome sequence of Corynebacterium casei LMG S-19264T (=DSM 44701T), isolated from a smear-ripened cheese.</title>
        <authorList>
            <consortium name="US DOE Joint Genome Institute (JGI-PGF)"/>
            <person name="Walter F."/>
            <person name="Albersmeier A."/>
            <person name="Kalinowski J."/>
            <person name="Ruckert C."/>
        </authorList>
    </citation>
    <scope>NUCLEOTIDE SEQUENCE</scope>
    <source>
        <strain evidence="5">CGMCC 4.7201</strain>
    </source>
</reference>
<dbReference type="SUPFAM" id="SSF51989">
    <property type="entry name" value="Glycosyl hydrolases family 6, cellulases"/>
    <property type="match status" value="1"/>
</dbReference>
<dbReference type="RefSeq" id="WP_229698479.1">
    <property type="nucleotide sequence ID" value="NZ_BMMS01000013.1"/>
</dbReference>
<evidence type="ECO:0000313" key="6">
    <source>
        <dbReference type="Proteomes" id="UP000641932"/>
    </source>
</evidence>
<feature type="signal peptide" evidence="3">
    <location>
        <begin position="1"/>
        <end position="25"/>
    </location>
</feature>
<organism evidence="5 6">
    <name type="scientific">Wenjunlia tyrosinilytica</name>
    <dbReference type="NCBI Taxonomy" id="1544741"/>
    <lineage>
        <taxon>Bacteria</taxon>
        <taxon>Bacillati</taxon>
        <taxon>Actinomycetota</taxon>
        <taxon>Actinomycetes</taxon>
        <taxon>Kitasatosporales</taxon>
        <taxon>Streptomycetaceae</taxon>
        <taxon>Wenjunlia</taxon>
    </lineage>
</organism>
<comment type="similarity">
    <text evidence="3">Belongs to the glycosyl hydrolase family 6.</text>
</comment>
<dbReference type="PRINTS" id="PR00733">
    <property type="entry name" value="GLHYDRLASE6"/>
</dbReference>
<dbReference type="InterPro" id="IPR036434">
    <property type="entry name" value="Beta_cellobiohydrolase_sf"/>
</dbReference>
<feature type="binding site" evidence="2">
    <location>
        <position position="306"/>
    </location>
    <ligand>
        <name>substrate</name>
    </ligand>
</feature>
<keyword evidence="3" id="KW-0326">Glycosidase</keyword>
<keyword evidence="6" id="KW-1185">Reference proteome</keyword>
<comment type="caution">
    <text evidence="5">The sequence shown here is derived from an EMBL/GenBank/DDBJ whole genome shotgun (WGS) entry which is preliminary data.</text>
</comment>
<keyword evidence="3" id="KW-0378">Hydrolase</keyword>
<evidence type="ECO:0000256" key="3">
    <source>
        <dbReference type="RuleBase" id="RU361186"/>
    </source>
</evidence>
<proteinExistence type="inferred from homology"/>
<evidence type="ECO:0000256" key="4">
    <source>
        <dbReference type="SAM" id="MobiDB-lite"/>
    </source>
</evidence>
<dbReference type="Proteomes" id="UP000641932">
    <property type="component" value="Unassembled WGS sequence"/>
</dbReference>
<dbReference type="Pfam" id="PF01341">
    <property type="entry name" value="Glyco_hydro_6"/>
    <property type="match status" value="1"/>
</dbReference>
<keyword evidence="3" id="KW-0119">Carbohydrate metabolism</keyword>
<evidence type="ECO:0000256" key="2">
    <source>
        <dbReference type="PIRSR" id="PIRSR001100-2"/>
    </source>
</evidence>
<reference evidence="5" key="2">
    <citation type="submission" date="2020-09" db="EMBL/GenBank/DDBJ databases">
        <authorList>
            <person name="Sun Q."/>
            <person name="Zhou Y."/>
        </authorList>
    </citation>
    <scope>NUCLEOTIDE SEQUENCE</scope>
    <source>
        <strain evidence="5">CGMCC 4.7201</strain>
    </source>
</reference>
<dbReference type="GO" id="GO:0004553">
    <property type="term" value="F:hydrolase activity, hydrolyzing O-glycosyl compounds"/>
    <property type="evidence" value="ECO:0007669"/>
    <property type="project" value="InterPro"/>
</dbReference>
<evidence type="ECO:0000256" key="1">
    <source>
        <dbReference type="PIRSR" id="PIRSR001100-1"/>
    </source>
</evidence>
<dbReference type="PIRSF" id="PIRSF001100">
    <property type="entry name" value="Beta_cellobiohydrolase"/>
    <property type="match status" value="1"/>
</dbReference>
<feature type="active site" description="Proton donor" evidence="1">
    <location>
        <position position="160"/>
    </location>
</feature>